<sequence length="579" mass="62453">MKTGSPDAYARIRRIEITNFRSIQRLDWFPHPGINAIIGSGDSGKSSVLDAIEWCIGARNSVPVTDADFHNVDTEKAISITVTVGDLSGRLLNLESYGSFFRHFDAETSTIDDEPLSGAESVLTINLTIQADLQPIWSLVSESAAEAGKSRMLRWEDRTLVHPSRLGNYIASQLSWSRGSILHKLTAERTQTGPALAQAARNARSAFGRITGSQFEETLDAVKTVAGRLGLAVGDTPHATLDAHNVSLTDGAIALHDTQGVPLRSLGTGSSRLLTAGLQRFVAEEAGSSILLVDEVEHGLEPHRIRKLLGEMGYKEAEPAIQTFLTTHSPVVLLELGTPPLHVLRRKLSHHQILKVAADTQGTLRTAPDAFLAESVIVCEGATEVGFVRGLDQHLERIGKPTLFSHSVTAIDIKGGGPDSMILRGVLLAKLGYRVAVFIDADKPASAFRVQELEDLGGRLFTWRTPRTTEGELFQSLAAPDAAALLARAYELNPKTDDHIKSKSSGKLTYASALSALQSSGPTESLRQTLGDTAHACEWFKSVGKMEDAVRDIIGPGLKTADQGFSGQVAELIKWVRAC</sequence>
<dbReference type="EMBL" id="WJBU01000029">
    <property type="protein sequence ID" value="MRD49644.1"/>
    <property type="molecule type" value="Genomic_DNA"/>
</dbReference>
<dbReference type="PANTHER" id="PTHR43581:SF4">
    <property type="entry name" value="ATP_GTP PHOSPHATASE"/>
    <property type="match status" value="1"/>
</dbReference>
<dbReference type="Proteomes" id="UP000487350">
    <property type="component" value="Unassembled WGS sequence"/>
</dbReference>
<evidence type="ECO:0000313" key="3">
    <source>
        <dbReference type="Proteomes" id="UP000487350"/>
    </source>
</evidence>
<accession>A0A844B057</accession>
<organism evidence="2 3">
    <name type="scientific">Caenimonas koreensis DSM 17982</name>
    <dbReference type="NCBI Taxonomy" id="1121255"/>
    <lineage>
        <taxon>Bacteria</taxon>
        <taxon>Pseudomonadati</taxon>
        <taxon>Pseudomonadota</taxon>
        <taxon>Betaproteobacteria</taxon>
        <taxon>Burkholderiales</taxon>
        <taxon>Comamonadaceae</taxon>
        <taxon>Caenimonas</taxon>
    </lineage>
</organism>
<protein>
    <submittedName>
        <fullName evidence="2">AAA family ATPase</fullName>
    </submittedName>
</protein>
<feature type="domain" description="ATPase AAA-type core" evidence="1">
    <location>
        <begin position="34"/>
        <end position="333"/>
    </location>
</feature>
<dbReference type="SUPFAM" id="SSF52540">
    <property type="entry name" value="P-loop containing nucleoside triphosphate hydrolases"/>
    <property type="match status" value="1"/>
</dbReference>
<evidence type="ECO:0000259" key="1">
    <source>
        <dbReference type="Pfam" id="PF13304"/>
    </source>
</evidence>
<dbReference type="GO" id="GO:0016887">
    <property type="term" value="F:ATP hydrolysis activity"/>
    <property type="evidence" value="ECO:0007669"/>
    <property type="project" value="InterPro"/>
</dbReference>
<comment type="caution">
    <text evidence="2">The sequence shown here is derived from an EMBL/GenBank/DDBJ whole genome shotgun (WGS) entry which is preliminary data.</text>
</comment>
<dbReference type="AlphaFoldDB" id="A0A844B057"/>
<dbReference type="InterPro" id="IPR027417">
    <property type="entry name" value="P-loop_NTPase"/>
</dbReference>
<dbReference type="Pfam" id="PF13304">
    <property type="entry name" value="AAA_21"/>
    <property type="match status" value="1"/>
</dbReference>
<dbReference type="Gene3D" id="3.40.50.300">
    <property type="entry name" value="P-loop containing nucleotide triphosphate hydrolases"/>
    <property type="match status" value="1"/>
</dbReference>
<gene>
    <name evidence="2" type="ORF">GHT07_20420</name>
</gene>
<dbReference type="GO" id="GO:0005524">
    <property type="term" value="F:ATP binding"/>
    <property type="evidence" value="ECO:0007669"/>
    <property type="project" value="InterPro"/>
</dbReference>
<reference evidence="2 3" key="1">
    <citation type="submission" date="2019-11" db="EMBL/GenBank/DDBJ databases">
        <title>Caenimonas koreensis gen. nov., sp. nov., isolated from activated sludge.</title>
        <authorList>
            <person name="Seung H.R."/>
        </authorList>
    </citation>
    <scope>NUCLEOTIDE SEQUENCE [LARGE SCALE GENOMIC DNA]</scope>
    <source>
        <strain evidence="2 3">EMB320</strain>
    </source>
</reference>
<name>A0A844B057_9BURK</name>
<dbReference type="InterPro" id="IPR051396">
    <property type="entry name" value="Bact_Antivir_Def_Nuclease"/>
</dbReference>
<dbReference type="PANTHER" id="PTHR43581">
    <property type="entry name" value="ATP/GTP PHOSPHATASE"/>
    <property type="match status" value="1"/>
</dbReference>
<dbReference type="InterPro" id="IPR003959">
    <property type="entry name" value="ATPase_AAA_core"/>
</dbReference>
<keyword evidence="3" id="KW-1185">Reference proteome</keyword>
<evidence type="ECO:0000313" key="2">
    <source>
        <dbReference type="EMBL" id="MRD49644.1"/>
    </source>
</evidence>
<proteinExistence type="predicted"/>